<keyword evidence="3" id="KW-1185">Reference proteome</keyword>
<feature type="region of interest" description="Disordered" evidence="1">
    <location>
        <begin position="218"/>
        <end position="238"/>
    </location>
</feature>
<organism evidence="2 3">
    <name type="scientific">Brachionus calyciflorus</name>
    <dbReference type="NCBI Taxonomy" id="104777"/>
    <lineage>
        <taxon>Eukaryota</taxon>
        <taxon>Metazoa</taxon>
        <taxon>Spiralia</taxon>
        <taxon>Gnathifera</taxon>
        <taxon>Rotifera</taxon>
        <taxon>Eurotatoria</taxon>
        <taxon>Monogononta</taxon>
        <taxon>Pseudotrocha</taxon>
        <taxon>Ploima</taxon>
        <taxon>Brachionidae</taxon>
        <taxon>Brachionus</taxon>
    </lineage>
</organism>
<evidence type="ECO:0000256" key="1">
    <source>
        <dbReference type="SAM" id="MobiDB-lite"/>
    </source>
</evidence>
<dbReference type="EMBL" id="CAJNOC010003446">
    <property type="protein sequence ID" value="CAF0983012.1"/>
    <property type="molecule type" value="Genomic_DNA"/>
</dbReference>
<gene>
    <name evidence="2" type="ORF">OXX778_LOCUS15522</name>
</gene>
<evidence type="ECO:0000313" key="2">
    <source>
        <dbReference type="EMBL" id="CAF0983012.1"/>
    </source>
</evidence>
<proteinExistence type="predicted"/>
<name>A0A814FNR8_9BILA</name>
<feature type="region of interest" description="Disordered" evidence="1">
    <location>
        <begin position="79"/>
        <end position="116"/>
    </location>
</feature>
<evidence type="ECO:0000313" key="3">
    <source>
        <dbReference type="Proteomes" id="UP000663879"/>
    </source>
</evidence>
<reference evidence="2" key="1">
    <citation type="submission" date="2021-02" db="EMBL/GenBank/DDBJ databases">
        <authorList>
            <person name="Nowell W R."/>
        </authorList>
    </citation>
    <scope>NUCLEOTIDE SEQUENCE</scope>
    <source>
        <strain evidence="2">Ploen Becks lab</strain>
    </source>
</reference>
<dbReference type="Proteomes" id="UP000663879">
    <property type="component" value="Unassembled WGS sequence"/>
</dbReference>
<protein>
    <submittedName>
        <fullName evidence="2">Uncharacterized protein</fullName>
    </submittedName>
</protein>
<dbReference type="AlphaFoldDB" id="A0A814FNR8"/>
<accession>A0A814FNR8</accession>
<feature type="compositionally biased region" description="Low complexity" evidence="1">
    <location>
        <begin position="101"/>
        <end position="116"/>
    </location>
</feature>
<comment type="caution">
    <text evidence="2">The sequence shown here is derived from an EMBL/GenBank/DDBJ whole genome shotgun (WGS) entry which is preliminary data.</text>
</comment>
<dbReference type="OrthoDB" id="128287at2759"/>
<sequence length="238" mass="25440">MDETSIYLDSPNSSTFDLKGTKTVKATTNGAEKVRVSAIFTGSASGEKIQTFILLPRKTDLPNNTPPDDIDVIDESDEIGGFNPNDETFDISHPTDGHSGTIPNTSPTSLTSNSSQLSRSELISLVNNSSETKLIATSSPITSAQSSNDQRITTNNLLPLTPSLPTKSLSTGSQATPFLNITTSTQALTTSSPISTDQSTESIKSVQVAVKKKVGRPRLTDEQKAEKKRLRLSKNISV</sequence>